<keyword evidence="3" id="KW-0732">Signal</keyword>
<evidence type="ECO:0000256" key="1">
    <source>
        <dbReference type="SAM" id="MobiDB-lite"/>
    </source>
</evidence>
<evidence type="ECO:0000313" key="4">
    <source>
        <dbReference type="EnsemblProtists" id="EOD12153"/>
    </source>
</evidence>
<dbReference type="GeneID" id="17258194"/>
<reference evidence="4" key="2">
    <citation type="submission" date="2024-10" db="UniProtKB">
        <authorList>
            <consortium name="EnsemblProtists"/>
        </authorList>
    </citation>
    <scope>IDENTIFICATION</scope>
</reference>
<feature type="region of interest" description="Disordered" evidence="1">
    <location>
        <begin position="189"/>
        <end position="238"/>
    </location>
</feature>
<feature type="transmembrane region" description="Helical" evidence="2">
    <location>
        <begin position="648"/>
        <end position="669"/>
    </location>
</feature>
<keyword evidence="2" id="KW-0472">Membrane</keyword>
<dbReference type="AlphaFoldDB" id="A0A0D3ILL8"/>
<protein>
    <submittedName>
        <fullName evidence="4">Uncharacterized protein</fullName>
    </submittedName>
</protein>
<feature type="region of interest" description="Disordered" evidence="1">
    <location>
        <begin position="428"/>
        <end position="460"/>
    </location>
</feature>
<keyword evidence="5" id="KW-1185">Reference proteome</keyword>
<dbReference type="EnsemblProtists" id="EOD12153">
    <property type="protein sequence ID" value="EOD12153"/>
    <property type="gene ID" value="EMIHUDRAFT_437431"/>
</dbReference>
<feature type="compositionally biased region" description="Pro residues" evidence="1">
    <location>
        <begin position="441"/>
        <end position="460"/>
    </location>
</feature>
<dbReference type="PaxDb" id="2903-EOD12153"/>
<evidence type="ECO:0000256" key="2">
    <source>
        <dbReference type="SAM" id="Phobius"/>
    </source>
</evidence>
<evidence type="ECO:0000256" key="3">
    <source>
        <dbReference type="SAM" id="SignalP"/>
    </source>
</evidence>
<feature type="chain" id="PRO_5044200678" evidence="3">
    <location>
        <begin position="17"/>
        <end position="718"/>
    </location>
</feature>
<accession>A0A0D3ILL8</accession>
<dbReference type="PROSITE" id="PS51257">
    <property type="entry name" value="PROKAR_LIPOPROTEIN"/>
    <property type="match status" value="1"/>
</dbReference>
<feature type="compositionally biased region" description="Pro residues" evidence="1">
    <location>
        <begin position="193"/>
        <end position="236"/>
    </location>
</feature>
<organism evidence="4 5">
    <name type="scientific">Emiliania huxleyi (strain CCMP1516)</name>
    <dbReference type="NCBI Taxonomy" id="280463"/>
    <lineage>
        <taxon>Eukaryota</taxon>
        <taxon>Haptista</taxon>
        <taxon>Haptophyta</taxon>
        <taxon>Prymnesiophyceae</taxon>
        <taxon>Isochrysidales</taxon>
        <taxon>Noelaerhabdaceae</taxon>
        <taxon>Emiliania</taxon>
    </lineage>
</organism>
<dbReference type="RefSeq" id="XP_005764582.1">
    <property type="nucleotide sequence ID" value="XM_005764525.1"/>
</dbReference>
<dbReference type="HOGENOM" id="CLU_385174_0_0_1"/>
<dbReference type="PANTHER" id="PTHR45725">
    <property type="entry name" value="FORMIN HOMOLOGY 2 FAMILY MEMBER"/>
    <property type="match status" value="1"/>
</dbReference>
<sequence length="718" mass="74353">MVWRLLLPVAAATAGASSTSSLAAATAGASSTSCCSTLQATVALSVCEAPWWQWIPPAAFFLPRECWAELFVPKRQQMEFERSVLQTRWGSPVWVNREGGFFAPTNPIYLFARWVVHARVSDGQAAYLFAGTDGSWQIGPSFTEPGTDAVLRSEAPAACAEDAAWELADEAAHQAEERLSQPIATIRASVSCPAPPPPPLDAEPPSTPSPHSPPPPPPSPPSPPPLSKPDGLPPPVKVLRQSLPLDPVWLFPKANAAVIPALAKAFGVPPWDVALEADNSTSPPRVSLVLTPRDAAAASRAEALLAVSRSAAGFSAGAVGSLSSHPVTRDAFYLAAFLGSLAKAASAGGATGSQTCSGSCEYGGYGCMEKQGAEYNDGFCLKLCVPAEPYRGGAVINPVCVDAPPPGVGDDAEGTVVVNEDEALFWGEGVQGGGGEAGSAAPPPAPPSPPSPPSPPPAPPFREWARVGGLLCPSECVEYGGPAGACDERTEEEGSVCYVPSVMRLVKGREEPYRCSYETAAVGWSGGHLTAPLNHPGFDAASSEVPEALGCVARLVAEPTLWANSSLPGGRGGRGDKESELRRIAALGIERGVLPSSCGRFLTTHTTPCARCKADCAKQELSAPPLAQAALVREAAPRLPPAKTKLPGGAAGLAAGLVAAAAFPFAVAGRRAGRLLFIRPLARRLAPELPGTLWRDARATRSTGDGGRIWARSVCACD</sequence>
<reference evidence="5" key="1">
    <citation type="journal article" date="2013" name="Nature">
        <title>Pan genome of the phytoplankton Emiliania underpins its global distribution.</title>
        <authorList>
            <person name="Read B.A."/>
            <person name="Kegel J."/>
            <person name="Klute M.J."/>
            <person name="Kuo A."/>
            <person name="Lefebvre S.C."/>
            <person name="Maumus F."/>
            <person name="Mayer C."/>
            <person name="Miller J."/>
            <person name="Monier A."/>
            <person name="Salamov A."/>
            <person name="Young J."/>
            <person name="Aguilar M."/>
            <person name="Claverie J.M."/>
            <person name="Frickenhaus S."/>
            <person name="Gonzalez K."/>
            <person name="Herman E.K."/>
            <person name="Lin Y.C."/>
            <person name="Napier J."/>
            <person name="Ogata H."/>
            <person name="Sarno A.F."/>
            <person name="Shmutz J."/>
            <person name="Schroeder D."/>
            <person name="de Vargas C."/>
            <person name="Verret F."/>
            <person name="von Dassow P."/>
            <person name="Valentin K."/>
            <person name="Van de Peer Y."/>
            <person name="Wheeler G."/>
            <person name="Dacks J.B."/>
            <person name="Delwiche C.F."/>
            <person name="Dyhrman S.T."/>
            <person name="Glockner G."/>
            <person name="John U."/>
            <person name="Richards T."/>
            <person name="Worden A.Z."/>
            <person name="Zhang X."/>
            <person name="Grigoriev I.V."/>
            <person name="Allen A.E."/>
            <person name="Bidle K."/>
            <person name="Borodovsky M."/>
            <person name="Bowler C."/>
            <person name="Brownlee C."/>
            <person name="Cock J.M."/>
            <person name="Elias M."/>
            <person name="Gladyshev V.N."/>
            <person name="Groth M."/>
            <person name="Guda C."/>
            <person name="Hadaegh A."/>
            <person name="Iglesias-Rodriguez M.D."/>
            <person name="Jenkins J."/>
            <person name="Jones B.M."/>
            <person name="Lawson T."/>
            <person name="Leese F."/>
            <person name="Lindquist E."/>
            <person name="Lobanov A."/>
            <person name="Lomsadze A."/>
            <person name="Malik S.B."/>
            <person name="Marsh M.E."/>
            <person name="Mackinder L."/>
            <person name="Mock T."/>
            <person name="Mueller-Roeber B."/>
            <person name="Pagarete A."/>
            <person name="Parker M."/>
            <person name="Probert I."/>
            <person name="Quesneville H."/>
            <person name="Raines C."/>
            <person name="Rensing S.A."/>
            <person name="Riano-Pachon D.M."/>
            <person name="Richier S."/>
            <person name="Rokitta S."/>
            <person name="Shiraiwa Y."/>
            <person name="Soanes D.M."/>
            <person name="van der Giezen M."/>
            <person name="Wahlund T.M."/>
            <person name="Williams B."/>
            <person name="Wilson W."/>
            <person name="Wolfe G."/>
            <person name="Wurch L.L."/>
        </authorList>
    </citation>
    <scope>NUCLEOTIDE SEQUENCE</scope>
</reference>
<dbReference type="Proteomes" id="UP000013827">
    <property type="component" value="Unassembled WGS sequence"/>
</dbReference>
<evidence type="ECO:0000313" key="5">
    <source>
        <dbReference type="Proteomes" id="UP000013827"/>
    </source>
</evidence>
<proteinExistence type="predicted"/>
<name>A0A0D3ILL8_EMIH1</name>
<keyword evidence="2" id="KW-0812">Transmembrane</keyword>
<dbReference type="PANTHER" id="PTHR45725:SF1">
    <property type="entry name" value="DISHEVELLED ASSOCIATED ACTIVATOR OF MORPHOGENESIS, ISOFORM D"/>
    <property type="match status" value="1"/>
</dbReference>
<dbReference type="InterPro" id="IPR051425">
    <property type="entry name" value="Formin_Homology"/>
</dbReference>
<dbReference type="KEGG" id="ehx:EMIHUDRAFT_437431"/>
<keyword evidence="2" id="KW-1133">Transmembrane helix</keyword>
<feature type="signal peptide" evidence="3">
    <location>
        <begin position="1"/>
        <end position="16"/>
    </location>
</feature>